<evidence type="ECO:0000256" key="5">
    <source>
        <dbReference type="ARBA" id="ARBA00022806"/>
    </source>
</evidence>
<feature type="domain" description="UvrD-like helicase ATP-binding" evidence="15">
    <location>
        <begin position="3"/>
        <end position="476"/>
    </location>
</feature>
<comment type="subunit">
    <text evidence="13">Heterodimer of AddA and AddB/RexB.</text>
</comment>
<proteinExistence type="inferred from homology"/>
<keyword evidence="1 13" id="KW-0540">Nuclease</keyword>
<evidence type="ECO:0000256" key="6">
    <source>
        <dbReference type="ARBA" id="ARBA00022839"/>
    </source>
</evidence>
<reference evidence="17 18" key="1">
    <citation type="submission" date="2020-08" db="EMBL/GenBank/DDBJ databases">
        <title>Genome public.</title>
        <authorList>
            <person name="Liu C."/>
            <person name="Sun Q."/>
        </authorList>
    </citation>
    <scope>NUCLEOTIDE SEQUENCE [LARGE SCALE GENOMIC DNA]</scope>
    <source>
        <strain evidence="17 18">NSJ-46</strain>
    </source>
</reference>
<dbReference type="InterPro" id="IPR011335">
    <property type="entry name" value="Restrct_endonuc-II-like"/>
</dbReference>
<evidence type="ECO:0000313" key="18">
    <source>
        <dbReference type="Proteomes" id="UP000657421"/>
    </source>
</evidence>
<evidence type="ECO:0000256" key="2">
    <source>
        <dbReference type="ARBA" id="ARBA00022741"/>
    </source>
</evidence>
<keyword evidence="6 13" id="KW-0269">Exonuclease</keyword>
<evidence type="ECO:0000256" key="3">
    <source>
        <dbReference type="ARBA" id="ARBA00022763"/>
    </source>
</evidence>
<dbReference type="Pfam" id="PF00580">
    <property type="entry name" value="UvrD-helicase"/>
    <property type="match status" value="1"/>
</dbReference>
<dbReference type="SUPFAM" id="SSF52980">
    <property type="entry name" value="Restriction endonuclease-like"/>
    <property type="match status" value="1"/>
</dbReference>
<evidence type="ECO:0000256" key="8">
    <source>
        <dbReference type="ARBA" id="ARBA00023125"/>
    </source>
</evidence>
<comment type="catalytic activity">
    <reaction evidence="11 13">
        <text>Couples ATP hydrolysis with the unwinding of duplex DNA by translocating in the 3'-5' direction.</text>
        <dbReference type="EC" id="5.6.2.4"/>
    </reaction>
</comment>
<keyword evidence="3 13" id="KW-0227">DNA damage</keyword>
<evidence type="ECO:0000256" key="4">
    <source>
        <dbReference type="ARBA" id="ARBA00022801"/>
    </source>
</evidence>
<protein>
    <recommendedName>
        <fullName evidence="13">ATP-dependent helicase/nuclease subunit A</fullName>
        <ecNumber evidence="13">3.1.-.-</ecNumber>
        <ecNumber evidence="13">5.6.2.4</ecNumber>
    </recommendedName>
    <alternativeName>
        <fullName evidence="13">ATP-dependent helicase/nuclease AddA</fullName>
    </alternativeName>
    <alternativeName>
        <fullName evidence="13">DNA 3'-5' helicase AddA</fullName>
    </alternativeName>
</protein>
<evidence type="ECO:0000256" key="1">
    <source>
        <dbReference type="ARBA" id="ARBA00022722"/>
    </source>
</evidence>
<keyword evidence="10 13" id="KW-0413">Isomerase</keyword>
<dbReference type="Gene3D" id="3.40.50.300">
    <property type="entry name" value="P-loop containing nucleotide triphosphate hydrolases"/>
    <property type="match status" value="4"/>
</dbReference>
<dbReference type="PANTHER" id="PTHR11070">
    <property type="entry name" value="UVRD / RECB / PCRA DNA HELICASE FAMILY MEMBER"/>
    <property type="match status" value="1"/>
</dbReference>
<dbReference type="PANTHER" id="PTHR11070:SF48">
    <property type="entry name" value="ATP-DEPENDENT HELICASE_NUCLEASE SUBUNIT A"/>
    <property type="match status" value="1"/>
</dbReference>
<dbReference type="Gene3D" id="3.90.320.10">
    <property type="match status" value="1"/>
</dbReference>
<evidence type="ECO:0000313" key="17">
    <source>
        <dbReference type="EMBL" id="MBC8571614.1"/>
    </source>
</evidence>
<dbReference type="InterPro" id="IPR011604">
    <property type="entry name" value="PDDEXK-like_dom_sf"/>
</dbReference>
<comment type="function">
    <text evidence="13">The heterodimer acts as both an ATP-dependent DNA helicase and an ATP-dependent, dual-direction single-stranded exonuclease. Recognizes the chi site generating a DNA molecule suitable for the initiation of homologous recombination. The AddA nuclease domain is required for chi fragment generation; this subunit has the helicase and 3' -&gt; 5' nuclease activities.</text>
</comment>
<dbReference type="Gene3D" id="1.10.274.50">
    <property type="match status" value="1"/>
</dbReference>
<dbReference type="InterPro" id="IPR027417">
    <property type="entry name" value="P-loop_NTPase"/>
</dbReference>
<evidence type="ECO:0000256" key="12">
    <source>
        <dbReference type="ARBA" id="ARBA00048988"/>
    </source>
</evidence>
<name>A0ABR7N5F4_9FIRM</name>
<dbReference type="PROSITE" id="PS51198">
    <property type="entry name" value="UVRD_HELICASE_ATP_BIND"/>
    <property type="match status" value="1"/>
</dbReference>
<dbReference type="InterPro" id="IPR014017">
    <property type="entry name" value="DNA_helicase_UvrD-like_C"/>
</dbReference>
<dbReference type="GO" id="GO:0004386">
    <property type="term" value="F:helicase activity"/>
    <property type="evidence" value="ECO:0007669"/>
    <property type="project" value="UniProtKB-KW"/>
</dbReference>
<evidence type="ECO:0000259" key="16">
    <source>
        <dbReference type="PROSITE" id="PS51217"/>
    </source>
</evidence>
<organism evidence="17 18">
    <name type="scientific">Jingyaoa shaoxingensis</name>
    <dbReference type="NCBI Taxonomy" id="2763671"/>
    <lineage>
        <taxon>Bacteria</taxon>
        <taxon>Bacillati</taxon>
        <taxon>Bacillota</taxon>
        <taxon>Clostridia</taxon>
        <taxon>Lachnospirales</taxon>
        <taxon>Lachnospiraceae</taxon>
        <taxon>Jingyaoa</taxon>
    </lineage>
</organism>
<keyword evidence="9 13" id="KW-0234">DNA repair</keyword>
<dbReference type="HAMAP" id="MF_01451">
    <property type="entry name" value="AddA"/>
    <property type="match status" value="1"/>
</dbReference>
<feature type="domain" description="UvrD-like helicase C-terminal" evidence="16">
    <location>
        <begin position="477"/>
        <end position="780"/>
    </location>
</feature>
<keyword evidence="4 13" id="KW-0378">Hydrolase</keyword>
<gene>
    <name evidence="13 17" type="primary">addA</name>
    <name evidence="17" type="ORF">H8716_00725</name>
</gene>
<dbReference type="Pfam" id="PF12705">
    <property type="entry name" value="PDDEXK_1"/>
    <property type="match status" value="1"/>
</dbReference>
<dbReference type="RefSeq" id="WP_249306525.1">
    <property type="nucleotide sequence ID" value="NZ_JACRSZ010000001.1"/>
</dbReference>
<dbReference type="Pfam" id="PF13361">
    <property type="entry name" value="UvrD_C"/>
    <property type="match status" value="1"/>
</dbReference>
<dbReference type="InterPro" id="IPR014152">
    <property type="entry name" value="AddA"/>
</dbReference>
<dbReference type="InterPro" id="IPR014016">
    <property type="entry name" value="UvrD-like_ATP-bd"/>
</dbReference>
<dbReference type="SUPFAM" id="SSF52540">
    <property type="entry name" value="P-loop containing nucleoside triphosphate hydrolases"/>
    <property type="match status" value="1"/>
</dbReference>
<evidence type="ECO:0000256" key="7">
    <source>
        <dbReference type="ARBA" id="ARBA00022840"/>
    </source>
</evidence>
<evidence type="ECO:0000256" key="13">
    <source>
        <dbReference type="HAMAP-Rule" id="MF_01451"/>
    </source>
</evidence>
<evidence type="ECO:0000259" key="15">
    <source>
        <dbReference type="PROSITE" id="PS51198"/>
    </source>
</evidence>
<comment type="similarity">
    <text evidence="13">Belongs to the helicase family. AddA subfamily.</text>
</comment>
<keyword evidence="7 13" id="KW-0067">ATP-binding</keyword>
<comment type="caution">
    <text evidence="17">The sequence shown here is derived from an EMBL/GenBank/DDBJ whole genome shotgun (WGS) entry which is preliminary data.</text>
</comment>
<dbReference type="InterPro" id="IPR038726">
    <property type="entry name" value="PDDEXK_AddAB-type"/>
</dbReference>
<keyword evidence="5 13" id="KW-0347">Helicase</keyword>
<evidence type="ECO:0000256" key="10">
    <source>
        <dbReference type="ARBA" id="ARBA00023235"/>
    </source>
</evidence>
<comment type="catalytic activity">
    <reaction evidence="12 13">
        <text>ATP + H2O = ADP + phosphate + H(+)</text>
        <dbReference type="Rhea" id="RHEA:13065"/>
        <dbReference type="ChEBI" id="CHEBI:15377"/>
        <dbReference type="ChEBI" id="CHEBI:15378"/>
        <dbReference type="ChEBI" id="CHEBI:30616"/>
        <dbReference type="ChEBI" id="CHEBI:43474"/>
        <dbReference type="ChEBI" id="CHEBI:456216"/>
        <dbReference type="EC" id="5.6.2.4"/>
    </reaction>
</comment>
<dbReference type="NCBIfam" id="TIGR02785">
    <property type="entry name" value="addA_Gpos"/>
    <property type="match status" value="1"/>
</dbReference>
<dbReference type="EC" id="5.6.2.4" evidence="13"/>
<dbReference type="PROSITE" id="PS51217">
    <property type="entry name" value="UVRD_HELICASE_CTER"/>
    <property type="match status" value="1"/>
</dbReference>
<evidence type="ECO:0000256" key="11">
    <source>
        <dbReference type="ARBA" id="ARBA00034617"/>
    </source>
</evidence>
<dbReference type="EC" id="3.1.-.-" evidence="13"/>
<evidence type="ECO:0000256" key="14">
    <source>
        <dbReference type="PROSITE-ProRule" id="PRU00560"/>
    </source>
</evidence>
<dbReference type="EMBL" id="JACRSZ010000001">
    <property type="protein sequence ID" value="MBC8571614.1"/>
    <property type="molecule type" value="Genomic_DNA"/>
</dbReference>
<comment type="cofactor">
    <cofactor evidence="13">
        <name>Mg(2+)</name>
        <dbReference type="ChEBI" id="CHEBI:18420"/>
    </cofactor>
</comment>
<accession>A0ABR7N5F4</accession>
<keyword evidence="2 13" id="KW-0547">Nucleotide-binding</keyword>
<feature type="binding site" evidence="14">
    <location>
        <begin position="24"/>
        <end position="31"/>
    </location>
    <ligand>
        <name>ATP</name>
        <dbReference type="ChEBI" id="CHEBI:30616"/>
    </ligand>
</feature>
<dbReference type="InterPro" id="IPR000212">
    <property type="entry name" value="DNA_helicase_UvrD/REP"/>
</dbReference>
<keyword evidence="18" id="KW-1185">Reference proteome</keyword>
<keyword evidence="8 13" id="KW-0238">DNA-binding</keyword>
<sequence length="1195" mass="137941">MATNWTSEQKAVIDLRNCNILVSAAAGSGKTAVLVERILSLLMDERYPAEIDRMLIVTFTNAAAGEMRDRIRERLEEKLEEELEPGMMEHLQRQSALLQNAQISTIHSFCQYVIRNYFHTIDLDPDFRIADDGEQKLLQSDVLEQLLEEKYAEKSEAFLYMVESIATGRDDRVLESAVLQLYHFSMSFPWPQEWLDQCRREYEAENVENFLDMPWIAELVKVAKVQVGDLLQMLRRALELCREEHGPYMYEEALQSDLDMLEQLRTPETYRELGNAIRSMGKWETLSSKRDEQVDPKSRDTVKEIREEVKRNFTKIRDTYFYAPPEVLYEHMKRCRPMMEQLLDLTKEFADCYTQEKRKRNLCDFNDLEHLALQILMERKEGTCTRTQAARDLADYYQYIMIDEYQDSNLVQEMILTGISGEPEGIHNLFMVGDVKQSIYRFRLARPELFMEKYETYDLQEGSNRRIDLHKNFRSRAQVLESTNELFDKIMDRDLGKVAYDEAARLYPGAVFEDAPDPDSYGSEMLLLDLAENEESEETDRELEARMVGRRILELMKTQKVWDKNEKSYRPVQFGDIVILLRTVTGWAEDFARVLGNMGIPVFAGARSGYFSAPEIQTVLALLKVIDNPCQDIPLASVLYSPIGKKSPQQLAELKGRGEGKAFYQVCMEAEELHPFFAMLEQFRKRAVYTPMQEMLWELLDETGYLDYVTAMPGGRQRRANLDMLVEKAAAYETGSYHGLYHFVRYIENLHKYEIDFGEAVSGGEESHMVRIMSIHKSKGLEFPVVFVAGMGKNLNQTDSTSQFVTHMDLGIGCDDVDPVLRVSGSTLFKNFVKMQIRNENLGEELRVLYVALTRAKEKLIITGAADGLDKKLAKWSARLQPWQKKLSYTDRVQAKCDLDWMMPVILSEEAAPDIAFSVCTVQQLLEGEVERQSEYLIQEQELLGMPSGMVFDADAKEELETSLAYQYPYEKEETIPSKVSVSELKRMSQKEEETESVSLVPEAEEEKNAQSTVIMPKFLQEEAEVSGAGRGTVYHKIMEKLHFDRDAEEQLRELCSRGLVTEKELECVNSAKIAKMCASPLGKRMAQAQRKDQLFREQQFVMELPAGDVNSRWNSEEYILVQGIIDAYFIEEDHIVLVDYKTDFVKFKEASSLYEKYRVQLGCYKKALESLTGYPVKEQIIYSFCLDRELTGSE</sequence>
<evidence type="ECO:0000256" key="9">
    <source>
        <dbReference type="ARBA" id="ARBA00023204"/>
    </source>
</evidence>
<dbReference type="Proteomes" id="UP000657421">
    <property type="component" value="Unassembled WGS sequence"/>
</dbReference>